<protein>
    <submittedName>
        <fullName evidence="1">Uncharacterized protein</fullName>
    </submittedName>
</protein>
<comment type="caution">
    <text evidence="1">The sequence shown here is derived from an EMBL/GenBank/DDBJ whole genome shotgun (WGS) entry which is preliminary data.</text>
</comment>
<dbReference type="EMBL" id="CAAALY010101516">
    <property type="protein sequence ID" value="VEL29243.1"/>
    <property type="molecule type" value="Genomic_DNA"/>
</dbReference>
<proteinExistence type="predicted"/>
<keyword evidence="2" id="KW-1185">Reference proteome</keyword>
<evidence type="ECO:0000313" key="2">
    <source>
        <dbReference type="Proteomes" id="UP000784294"/>
    </source>
</evidence>
<gene>
    <name evidence="1" type="ORF">PXEA_LOCUS22683</name>
</gene>
<sequence length="65" mass="7232">MVPGLKGIYTLSSAVVAYFFDCLGTHGFRPWALRIWQLESSSIRRSLPPFLIGTSELGAHLPTIR</sequence>
<dbReference type="Proteomes" id="UP000784294">
    <property type="component" value="Unassembled WGS sequence"/>
</dbReference>
<dbReference type="AlphaFoldDB" id="A0A448X6G9"/>
<name>A0A448X6G9_9PLAT</name>
<organism evidence="1 2">
    <name type="scientific">Protopolystoma xenopodis</name>
    <dbReference type="NCBI Taxonomy" id="117903"/>
    <lineage>
        <taxon>Eukaryota</taxon>
        <taxon>Metazoa</taxon>
        <taxon>Spiralia</taxon>
        <taxon>Lophotrochozoa</taxon>
        <taxon>Platyhelminthes</taxon>
        <taxon>Monogenea</taxon>
        <taxon>Polyopisthocotylea</taxon>
        <taxon>Polystomatidea</taxon>
        <taxon>Polystomatidae</taxon>
        <taxon>Protopolystoma</taxon>
    </lineage>
</organism>
<accession>A0A448X6G9</accession>
<evidence type="ECO:0000313" key="1">
    <source>
        <dbReference type="EMBL" id="VEL29243.1"/>
    </source>
</evidence>
<reference evidence="1" key="1">
    <citation type="submission" date="2018-11" db="EMBL/GenBank/DDBJ databases">
        <authorList>
            <consortium name="Pathogen Informatics"/>
        </authorList>
    </citation>
    <scope>NUCLEOTIDE SEQUENCE</scope>
</reference>